<comment type="caution">
    <text evidence="1">The sequence shown here is derived from an EMBL/GenBank/DDBJ whole genome shotgun (WGS) entry which is preliminary data.</text>
</comment>
<dbReference type="OrthoDB" id="7364589at2"/>
<dbReference type="Proteomes" id="UP000285523">
    <property type="component" value="Unassembled WGS sequence"/>
</dbReference>
<accession>A0A418VJP9</accession>
<reference evidence="1 2" key="1">
    <citation type="submission" date="2018-09" db="EMBL/GenBank/DDBJ databases">
        <title>Draft genome sequence of Rhodopseudomonas palustris 2.1.18.</title>
        <authorList>
            <person name="Robertson S.L."/>
            <person name="Meyer T.E."/>
            <person name="Kyndt J.A."/>
        </authorList>
    </citation>
    <scope>NUCLEOTIDE SEQUENCE [LARGE SCALE GENOMIC DNA]</scope>
    <source>
        <strain evidence="1 2">2.1.18</strain>
    </source>
</reference>
<name>A0A418VJP9_RHOPL</name>
<evidence type="ECO:0000313" key="1">
    <source>
        <dbReference type="EMBL" id="RJF76343.1"/>
    </source>
</evidence>
<evidence type="ECO:0000313" key="2">
    <source>
        <dbReference type="Proteomes" id="UP000285523"/>
    </source>
</evidence>
<dbReference type="EMBL" id="QYYD01000005">
    <property type="protein sequence ID" value="RJF76343.1"/>
    <property type="molecule type" value="Genomic_DNA"/>
</dbReference>
<organism evidence="1 2">
    <name type="scientific">Rhodopseudomonas palustris</name>
    <dbReference type="NCBI Taxonomy" id="1076"/>
    <lineage>
        <taxon>Bacteria</taxon>
        <taxon>Pseudomonadati</taxon>
        <taxon>Pseudomonadota</taxon>
        <taxon>Alphaproteobacteria</taxon>
        <taxon>Hyphomicrobiales</taxon>
        <taxon>Nitrobacteraceae</taxon>
        <taxon>Rhodopseudomonas</taxon>
    </lineage>
</organism>
<protein>
    <submittedName>
        <fullName evidence="1">Uncharacterized protein</fullName>
    </submittedName>
</protein>
<dbReference type="RefSeq" id="WP_119855812.1">
    <property type="nucleotide sequence ID" value="NZ_QYYD01000005.1"/>
</dbReference>
<proteinExistence type="predicted"/>
<sequence>MVFSVQQVKYEFLAYIKEFDGTFSNWCVGISDQPKQALFEQHGVQPDHDPWLYKQLLTHRAARTVYDYFVEHLKAAGAPLSGDTNDFDCVYLLKIAPHTRLQSAHDAWSAREPDSASLENAIVRE</sequence>
<dbReference type="AlphaFoldDB" id="A0A418VJP9"/>
<gene>
    <name evidence="1" type="ORF">D4Q52_06950</name>
</gene>